<dbReference type="AlphaFoldDB" id="D6TRM4"/>
<sequence length="337" mass="36323">MFKRILVPLDGSPRAERALPLAKRIARATRGSIVLVYVVDPVSDLWAVEQAPLVEMRLREAEMYLNSLLSPAPTGEEAEITEPPIPAETLLLRGSAAASILNAASETQADGIVMCSHGQNAASHWRIGGVAAKVVRHAKVPVLMLKEEGGVPAGPHPDATEPLRVLVPLDGSAPARTALTSAASLLADLAPQTPAQLHLLHVIPANVQLLENEGRRRELVQKAGEYLQSMAKKLKESLVEPSLSPKNFMVTWSVILDNDVANAIVRVAEQGDTQDGLGSMPRCDGIAMATHGLSGIRRWAMGSVTERVLHGTRLPLLITRPAWVEEHAEEEETEEET</sequence>
<dbReference type="InParanoid" id="D6TRM4"/>
<comment type="caution">
    <text evidence="3">The sequence shown here is derived from an EMBL/GenBank/DDBJ whole genome shotgun (WGS) entry which is preliminary data.</text>
</comment>
<dbReference type="InterPro" id="IPR006016">
    <property type="entry name" value="UspA"/>
</dbReference>
<evidence type="ECO:0000313" key="4">
    <source>
        <dbReference type="Proteomes" id="UP000004508"/>
    </source>
</evidence>
<reference evidence="3 4" key="1">
    <citation type="journal article" date="2011" name="Stand. Genomic Sci.">
        <title>Non-contiguous finished genome sequence and contextual data of the filamentous soil bacterium Ktedonobacter racemifer type strain (SOSP1-21).</title>
        <authorList>
            <person name="Chang Y.J."/>
            <person name="Land M."/>
            <person name="Hauser L."/>
            <person name="Chertkov O."/>
            <person name="Del Rio T.G."/>
            <person name="Nolan M."/>
            <person name="Copeland A."/>
            <person name="Tice H."/>
            <person name="Cheng J.F."/>
            <person name="Lucas S."/>
            <person name="Han C."/>
            <person name="Goodwin L."/>
            <person name="Pitluck S."/>
            <person name="Ivanova N."/>
            <person name="Ovchinikova G."/>
            <person name="Pati A."/>
            <person name="Chen A."/>
            <person name="Palaniappan K."/>
            <person name="Mavromatis K."/>
            <person name="Liolios K."/>
            <person name="Brettin T."/>
            <person name="Fiebig A."/>
            <person name="Rohde M."/>
            <person name="Abt B."/>
            <person name="Goker M."/>
            <person name="Detter J.C."/>
            <person name="Woyke T."/>
            <person name="Bristow J."/>
            <person name="Eisen J.A."/>
            <person name="Markowitz V."/>
            <person name="Hugenholtz P."/>
            <person name="Kyrpides N.C."/>
            <person name="Klenk H.P."/>
            <person name="Lapidus A."/>
        </authorList>
    </citation>
    <scope>NUCLEOTIDE SEQUENCE [LARGE SCALE GENOMIC DNA]</scope>
    <source>
        <strain evidence="4">DSM 44963</strain>
    </source>
</reference>
<organism evidence="3 4">
    <name type="scientific">Ktedonobacter racemifer DSM 44963</name>
    <dbReference type="NCBI Taxonomy" id="485913"/>
    <lineage>
        <taxon>Bacteria</taxon>
        <taxon>Bacillati</taxon>
        <taxon>Chloroflexota</taxon>
        <taxon>Ktedonobacteria</taxon>
        <taxon>Ktedonobacterales</taxon>
        <taxon>Ktedonobacteraceae</taxon>
        <taxon>Ktedonobacter</taxon>
    </lineage>
</organism>
<evidence type="ECO:0000259" key="2">
    <source>
        <dbReference type="Pfam" id="PF00582"/>
    </source>
</evidence>
<dbReference type="EMBL" id="ADVG01000002">
    <property type="protein sequence ID" value="EFH85976.1"/>
    <property type="molecule type" value="Genomic_DNA"/>
</dbReference>
<gene>
    <name evidence="3" type="ORF">Krac_7240</name>
</gene>
<evidence type="ECO:0000313" key="3">
    <source>
        <dbReference type="EMBL" id="EFH85976.1"/>
    </source>
</evidence>
<comment type="similarity">
    <text evidence="1">Belongs to the universal stress protein A family.</text>
</comment>
<dbReference type="Pfam" id="PF00582">
    <property type="entry name" value="Usp"/>
    <property type="match status" value="2"/>
</dbReference>
<proteinExistence type="inferred from homology"/>
<feature type="domain" description="UspA" evidence="2">
    <location>
        <begin position="1"/>
        <end position="146"/>
    </location>
</feature>
<dbReference type="InterPro" id="IPR006015">
    <property type="entry name" value="Universal_stress_UspA"/>
</dbReference>
<dbReference type="STRING" id="485913.Krac_7240"/>
<dbReference type="PRINTS" id="PR01438">
    <property type="entry name" value="UNVRSLSTRESS"/>
</dbReference>
<dbReference type="Gene3D" id="3.40.50.620">
    <property type="entry name" value="HUPs"/>
    <property type="match status" value="2"/>
</dbReference>
<dbReference type="SUPFAM" id="SSF52402">
    <property type="entry name" value="Adenine nucleotide alpha hydrolases-like"/>
    <property type="match status" value="2"/>
</dbReference>
<accession>D6TRM4</accession>
<evidence type="ECO:0000256" key="1">
    <source>
        <dbReference type="ARBA" id="ARBA00008791"/>
    </source>
</evidence>
<dbReference type="eggNOG" id="COG0589">
    <property type="taxonomic scope" value="Bacteria"/>
</dbReference>
<dbReference type="RefSeq" id="WP_007909881.1">
    <property type="nucleotide sequence ID" value="NZ_ADVG01000002.1"/>
</dbReference>
<dbReference type="OrthoDB" id="9808582at2"/>
<protein>
    <submittedName>
        <fullName evidence="3">UspA domain protein</fullName>
    </submittedName>
</protein>
<dbReference type="PANTHER" id="PTHR46268:SF6">
    <property type="entry name" value="UNIVERSAL STRESS PROTEIN UP12"/>
    <property type="match status" value="1"/>
</dbReference>
<dbReference type="InterPro" id="IPR014729">
    <property type="entry name" value="Rossmann-like_a/b/a_fold"/>
</dbReference>
<keyword evidence="4" id="KW-1185">Reference proteome</keyword>
<name>D6TRM4_KTERA</name>
<dbReference type="CDD" id="cd00293">
    <property type="entry name" value="USP-like"/>
    <property type="match status" value="2"/>
</dbReference>
<dbReference type="Proteomes" id="UP000004508">
    <property type="component" value="Unassembled WGS sequence"/>
</dbReference>
<dbReference type="PANTHER" id="PTHR46268">
    <property type="entry name" value="STRESS RESPONSE PROTEIN NHAX"/>
    <property type="match status" value="1"/>
</dbReference>
<feature type="domain" description="UspA" evidence="2">
    <location>
        <begin position="164"/>
        <end position="320"/>
    </location>
</feature>